<dbReference type="GO" id="GO:0051213">
    <property type="term" value="F:dioxygenase activity"/>
    <property type="evidence" value="ECO:0007669"/>
    <property type="project" value="UniProtKB-KW"/>
</dbReference>
<keyword evidence="2" id="KW-0560">Oxidoreductase</keyword>
<proteinExistence type="predicted"/>
<gene>
    <name evidence="2" type="ORF">BJY16_004724</name>
</gene>
<feature type="domain" description="Cupin type-2" evidence="1">
    <location>
        <begin position="45"/>
        <end position="107"/>
    </location>
</feature>
<dbReference type="RefSeq" id="WP_185041769.1">
    <property type="nucleotide sequence ID" value="NZ_BAABFG010000005.1"/>
</dbReference>
<dbReference type="InterPro" id="IPR047263">
    <property type="entry name" value="HNL-like_cupin"/>
</dbReference>
<dbReference type="CDD" id="cd02233">
    <property type="entry name" value="cupin_HNL-like"/>
    <property type="match status" value="1"/>
</dbReference>
<protein>
    <submittedName>
        <fullName evidence="2">Quercetin dioxygenase-like cupin family protein</fullName>
    </submittedName>
</protein>
<dbReference type="PANTHER" id="PTHR43698:SF1">
    <property type="entry name" value="BLL4564 PROTEIN"/>
    <property type="match status" value="1"/>
</dbReference>
<dbReference type="SUPFAM" id="SSF51182">
    <property type="entry name" value="RmlC-like cupins"/>
    <property type="match status" value="1"/>
</dbReference>
<evidence type="ECO:0000313" key="2">
    <source>
        <dbReference type="EMBL" id="MBB4741265.1"/>
    </source>
</evidence>
<dbReference type="InterPro" id="IPR013096">
    <property type="entry name" value="Cupin_2"/>
</dbReference>
<comment type="caution">
    <text evidence="2">The sequence shown here is derived from an EMBL/GenBank/DDBJ whole genome shotgun (WGS) entry which is preliminary data.</text>
</comment>
<dbReference type="InterPro" id="IPR014710">
    <property type="entry name" value="RmlC-like_jellyroll"/>
</dbReference>
<dbReference type="Proteomes" id="UP000546162">
    <property type="component" value="Unassembled WGS sequence"/>
</dbReference>
<keyword evidence="2" id="KW-0223">Dioxygenase</keyword>
<evidence type="ECO:0000313" key="3">
    <source>
        <dbReference type="Proteomes" id="UP000546162"/>
    </source>
</evidence>
<dbReference type="AlphaFoldDB" id="A0A7W7GZN2"/>
<dbReference type="Pfam" id="PF07883">
    <property type="entry name" value="Cupin_2"/>
    <property type="match status" value="1"/>
</dbReference>
<name>A0A7W7GZN2_9ACTN</name>
<reference evidence="2 3" key="1">
    <citation type="submission" date="2020-08" db="EMBL/GenBank/DDBJ databases">
        <title>Sequencing the genomes of 1000 actinobacteria strains.</title>
        <authorList>
            <person name="Klenk H.-P."/>
        </authorList>
    </citation>
    <scope>NUCLEOTIDE SEQUENCE [LARGE SCALE GENOMIC DNA]</scope>
    <source>
        <strain evidence="2 3">DSM 45809</strain>
    </source>
</reference>
<sequence length="128" mass="14052">MSRYFKVVPEGSVASPAASADKFDGAVWQAEMLTRQREDGLRGHRFAYAPGGRSHWHVHTGEQALIAVSGRGLIQWEGLDEPRELQPGDWVHVEPGVPHWHGAADDSFFVHLAVTATGETEWGDPAGR</sequence>
<keyword evidence="3" id="KW-1185">Reference proteome</keyword>
<dbReference type="Gene3D" id="2.60.120.10">
    <property type="entry name" value="Jelly Rolls"/>
    <property type="match status" value="1"/>
</dbReference>
<evidence type="ECO:0000259" key="1">
    <source>
        <dbReference type="Pfam" id="PF07883"/>
    </source>
</evidence>
<accession>A0A7W7GZN2</accession>
<dbReference type="PANTHER" id="PTHR43698">
    <property type="entry name" value="RIBD C-TERMINAL DOMAIN CONTAINING PROTEIN"/>
    <property type="match status" value="1"/>
</dbReference>
<dbReference type="InterPro" id="IPR011051">
    <property type="entry name" value="RmlC_Cupin_sf"/>
</dbReference>
<dbReference type="EMBL" id="JACHNB010000001">
    <property type="protein sequence ID" value="MBB4741265.1"/>
    <property type="molecule type" value="Genomic_DNA"/>
</dbReference>
<organism evidence="2 3">
    <name type="scientific">Actinoplanes octamycinicus</name>
    <dbReference type="NCBI Taxonomy" id="135948"/>
    <lineage>
        <taxon>Bacteria</taxon>
        <taxon>Bacillati</taxon>
        <taxon>Actinomycetota</taxon>
        <taxon>Actinomycetes</taxon>
        <taxon>Micromonosporales</taxon>
        <taxon>Micromonosporaceae</taxon>
        <taxon>Actinoplanes</taxon>
    </lineage>
</organism>